<name>A0A166XEN6_9AGAM</name>
<gene>
    <name evidence="3" type="ORF">FIBSPDRAFT_772504</name>
</gene>
<proteinExistence type="predicted"/>
<dbReference type="GO" id="GO:0016020">
    <property type="term" value="C:membrane"/>
    <property type="evidence" value="ECO:0007669"/>
    <property type="project" value="TreeGrafter"/>
</dbReference>
<feature type="transmembrane region" description="Helical" evidence="1">
    <location>
        <begin position="311"/>
        <end position="332"/>
    </location>
</feature>
<dbReference type="InterPro" id="IPR053001">
    <property type="entry name" value="MNNG_permease-like"/>
</dbReference>
<dbReference type="STRING" id="436010.A0A166XEN6"/>
<dbReference type="PANTHER" id="PTHR34814:SF1">
    <property type="entry name" value="NITROSOGUANIDINE RESISTANCE PROTEIN SNG1"/>
    <property type="match status" value="1"/>
</dbReference>
<dbReference type="PANTHER" id="PTHR34814">
    <property type="entry name" value="NITROSOGUANIDINE RESISTANCE PROTEIN SNG1"/>
    <property type="match status" value="1"/>
</dbReference>
<feature type="transmembrane region" description="Helical" evidence="1">
    <location>
        <begin position="228"/>
        <end position="251"/>
    </location>
</feature>
<keyword evidence="1" id="KW-0472">Membrane</keyword>
<sequence length="436" mass="48297">MHGGGQPPLAVQARFHAGFWDKDPESTGARKLYLKIVIMGAMMVVVAIWCVLTIYWGALWKTFSLVHGIHACVVDFDGGDVGSTVSQYMGAISGPDQLTWKIHPASMYPNGPSDFAEAIVQEKCWVGISINPGATANLTQATTNSDATYDGSLAITAYTNEARNENAYSFLILPNVRGPLETVVAQYAETYAKTLSTSPNLATILSQAPSIVTAPIYFTVDNLRPFDIAVAAAVDFVGLIYLLILSFIISGQHFNARLISGIQHRLKLRSILILRIVAPICTYFFVSLMYSVLSLAYLVPFDRTFGRVGFVIYWMMSFCAMTALGLAIEVMITVLTMKFVPFFLILWIISNVSVSFYPIDALPGIFRYGYASPFYNVSRTVRTILFNTKNDVALNFGVQLAWIGLSLITLPLVQFLVRRREVAAWRKEQEGKRRSV</sequence>
<dbReference type="Pfam" id="PF12051">
    <property type="entry name" value="DUF3533"/>
    <property type="match status" value="1"/>
</dbReference>
<evidence type="ECO:0000259" key="2">
    <source>
        <dbReference type="Pfam" id="PF12051"/>
    </source>
</evidence>
<feature type="transmembrane region" description="Helical" evidence="1">
    <location>
        <begin position="339"/>
        <end position="359"/>
    </location>
</feature>
<dbReference type="Proteomes" id="UP000076532">
    <property type="component" value="Unassembled WGS sequence"/>
</dbReference>
<organism evidence="3 4">
    <name type="scientific">Athelia psychrophila</name>
    <dbReference type="NCBI Taxonomy" id="1759441"/>
    <lineage>
        <taxon>Eukaryota</taxon>
        <taxon>Fungi</taxon>
        <taxon>Dikarya</taxon>
        <taxon>Basidiomycota</taxon>
        <taxon>Agaricomycotina</taxon>
        <taxon>Agaricomycetes</taxon>
        <taxon>Agaricomycetidae</taxon>
        <taxon>Atheliales</taxon>
        <taxon>Atheliaceae</taxon>
        <taxon>Athelia</taxon>
    </lineage>
</organism>
<dbReference type="EMBL" id="KV417480">
    <property type="protein sequence ID" value="KZP34708.1"/>
    <property type="molecule type" value="Genomic_DNA"/>
</dbReference>
<accession>A0A166XEN6</accession>
<evidence type="ECO:0000256" key="1">
    <source>
        <dbReference type="SAM" id="Phobius"/>
    </source>
</evidence>
<keyword evidence="1" id="KW-0812">Transmembrane</keyword>
<dbReference type="OrthoDB" id="2140105at2759"/>
<feature type="domain" description="DUF3533" evidence="2">
    <location>
        <begin position="42"/>
        <end position="407"/>
    </location>
</feature>
<feature type="transmembrane region" description="Helical" evidence="1">
    <location>
        <begin position="396"/>
        <end position="417"/>
    </location>
</feature>
<keyword evidence="4" id="KW-1185">Reference proteome</keyword>
<dbReference type="AlphaFoldDB" id="A0A166XEN6"/>
<protein>
    <recommendedName>
        <fullName evidence="2">DUF3533 domain-containing protein</fullName>
    </recommendedName>
</protein>
<feature type="transmembrane region" description="Helical" evidence="1">
    <location>
        <begin position="32"/>
        <end position="56"/>
    </location>
</feature>
<reference evidence="3 4" key="1">
    <citation type="journal article" date="2016" name="Mol. Biol. Evol.">
        <title>Comparative Genomics of Early-Diverging Mushroom-Forming Fungi Provides Insights into the Origins of Lignocellulose Decay Capabilities.</title>
        <authorList>
            <person name="Nagy L.G."/>
            <person name="Riley R."/>
            <person name="Tritt A."/>
            <person name="Adam C."/>
            <person name="Daum C."/>
            <person name="Floudas D."/>
            <person name="Sun H."/>
            <person name="Yadav J.S."/>
            <person name="Pangilinan J."/>
            <person name="Larsson K.H."/>
            <person name="Matsuura K."/>
            <person name="Barry K."/>
            <person name="Labutti K."/>
            <person name="Kuo R."/>
            <person name="Ohm R.A."/>
            <person name="Bhattacharya S.S."/>
            <person name="Shirouzu T."/>
            <person name="Yoshinaga Y."/>
            <person name="Martin F.M."/>
            <person name="Grigoriev I.V."/>
            <person name="Hibbett D.S."/>
        </authorList>
    </citation>
    <scope>NUCLEOTIDE SEQUENCE [LARGE SCALE GENOMIC DNA]</scope>
    <source>
        <strain evidence="3 4">CBS 109695</strain>
    </source>
</reference>
<dbReference type="InterPro" id="IPR022703">
    <property type="entry name" value="DUF3533"/>
</dbReference>
<evidence type="ECO:0000313" key="3">
    <source>
        <dbReference type="EMBL" id="KZP34708.1"/>
    </source>
</evidence>
<keyword evidence="1" id="KW-1133">Transmembrane helix</keyword>
<feature type="transmembrane region" description="Helical" evidence="1">
    <location>
        <begin position="272"/>
        <end position="299"/>
    </location>
</feature>
<evidence type="ECO:0000313" key="4">
    <source>
        <dbReference type="Proteomes" id="UP000076532"/>
    </source>
</evidence>